<proteinExistence type="predicted"/>
<sequence length="288" mass="33916">MVDPDGIFDFYRSYTTGWSPYYADEKLTRLKIFLEELSSTSSVHKIFRYLFKAFRVAGISITPKKYLDVELSRFIPNYSEHVNTLLNELVEFEYTGERLGTGSYSFNNKIQYAPNYSKEQLKKIFQNFIHSFIQDILTHNHKDCFIEDNTWNILFSADLLDLIPNAKIISVIRDPRDVVASLSKQKWMPSNKAQSAKIYNDLIIEWIEIRRNLDKQSWIEVRLEDVVLEPESQIKKICDFIELPWEDNLLKIDLSKSNSGQWKKDFSEEEQRSVIPLLAEHIKSFGYE</sequence>
<evidence type="ECO:0000313" key="2">
    <source>
        <dbReference type="EMBL" id="SUZ51998.1"/>
    </source>
</evidence>
<name>A0A381NDW7_9ZZZZ</name>
<gene>
    <name evidence="2" type="ORF">METZ01_LOCUS4852</name>
</gene>
<dbReference type="GO" id="GO:0008476">
    <property type="term" value="F:protein-tyrosine sulfotransferase activity"/>
    <property type="evidence" value="ECO:0007669"/>
    <property type="project" value="InterPro"/>
</dbReference>
<dbReference type="EMBL" id="UINC01000251">
    <property type="protein sequence ID" value="SUZ51998.1"/>
    <property type="molecule type" value="Genomic_DNA"/>
</dbReference>
<keyword evidence="1" id="KW-0808">Transferase</keyword>
<evidence type="ECO:0000256" key="1">
    <source>
        <dbReference type="ARBA" id="ARBA00022679"/>
    </source>
</evidence>
<evidence type="ECO:0008006" key="3">
    <source>
        <dbReference type="Google" id="ProtNLM"/>
    </source>
</evidence>
<reference evidence="2" key="1">
    <citation type="submission" date="2018-05" db="EMBL/GenBank/DDBJ databases">
        <authorList>
            <person name="Lanie J.A."/>
            <person name="Ng W.-L."/>
            <person name="Kazmierczak K.M."/>
            <person name="Andrzejewski T.M."/>
            <person name="Davidsen T.M."/>
            <person name="Wayne K.J."/>
            <person name="Tettelin H."/>
            <person name="Glass J.I."/>
            <person name="Rusch D."/>
            <person name="Podicherti R."/>
            <person name="Tsui H.-C.T."/>
            <person name="Winkler M.E."/>
        </authorList>
    </citation>
    <scope>NUCLEOTIDE SEQUENCE</scope>
</reference>
<dbReference type="Pfam" id="PF13469">
    <property type="entry name" value="Sulfotransfer_3"/>
    <property type="match status" value="1"/>
</dbReference>
<dbReference type="PANTHER" id="PTHR12788">
    <property type="entry name" value="PROTEIN-TYROSINE SULFOTRANSFERASE 2"/>
    <property type="match status" value="1"/>
</dbReference>
<dbReference type="InterPro" id="IPR026634">
    <property type="entry name" value="TPST-like"/>
</dbReference>
<dbReference type="GO" id="GO:0005794">
    <property type="term" value="C:Golgi apparatus"/>
    <property type="evidence" value="ECO:0007669"/>
    <property type="project" value="UniProtKB-ARBA"/>
</dbReference>
<dbReference type="SUPFAM" id="SSF52540">
    <property type="entry name" value="P-loop containing nucleoside triphosphate hydrolases"/>
    <property type="match status" value="1"/>
</dbReference>
<dbReference type="InterPro" id="IPR027417">
    <property type="entry name" value="P-loop_NTPase"/>
</dbReference>
<dbReference type="PANTHER" id="PTHR12788:SF10">
    <property type="entry name" value="PROTEIN-TYROSINE SULFOTRANSFERASE"/>
    <property type="match status" value="1"/>
</dbReference>
<dbReference type="Gene3D" id="3.40.50.300">
    <property type="entry name" value="P-loop containing nucleotide triphosphate hydrolases"/>
    <property type="match status" value="1"/>
</dbReference>
<protein>
    <recommendedName>
        <fullName evidence="3">Sulfotransferase domain-containing protein</fullName>
    </recommendedName>
</protein>
<accession>A0A381NDW7</accession>
<dbReference type="AlphaFoldDB" id="A0A381NDW7"/>
<organism evidence="2">
    <name type="scientific">marine metagenome</name>
    <dbReference type="NCBI Taxonomy" id="408172"/>
    <lineage>
        <taxon>unclassified sequences</taxon>
        <taxon>metagenomes</taxon>
        <taxon>ecological metagenomes</taxon>
    </lineage>
</organism>